<evidence type="ECO:0000259" key="4">
    <source>
        <dbReference type="PROSITE" id="PS50405"/>
    </source>
</evidence>
<dbReference type="PANTHER" id="PTHR43969:SF9">
    <property type="entry name" value="GLUTATHIONE S TRANSFERASE D10, ISOFORM A-RELATED"/>
    <property type="match status" value="1"/>
</dbReference>
<feature type="domain" description="GST C-terminal" evidence="4">
    <location>
        <begin position="91"/>
        <end position="216"/>
    </location>
</feature>
<dbReference type="InterPro" id="IPR004046">
    <property type="entry name" value="GST_C"/>
</dbReference>
<sequence>MSSVKLFSTLGSPAVRGTLLTIRALGLKDKIKIIPINLVNGDHLQPEFIEKNPLHTVPVLEDGKFILWDSHAINAYVCDKYAPNTSLYPKDLQKRALVDSMNQFDNGYLFAKWAHYIQSVIFQRETVEMGNIQDQIFETLDFLELILQKRKFVAGENVTIADFSIVANITTMEIFYPIPEDRYPRISEWLMQMKKLPYYDINQKGVDVFSKMFKPLLSLKSKM</sequence>
<dbReference type="InterPro" id="IPR036249">
    <property type="entry name" value="Thioredoxin-like_sf"/>
</dbReference>
<dbReference type="Gene3D" id="3.40.30.10">
    <property type="entry name" value="Glutaredoxin"/>
    <property type="match status" value="1"/>
</dbReference>
<protein>
    <submittedName>
        <fullName evidence="5">Glutathione S-transferase e6</fullName>
    </submittedName>
</protein>
<dbReference type="CDD" id="cd03177">
    <property type="entry name" value="GST_C_Delta_Epsilon"/>
    <property type="match status" value="1"/>
</dbReference>
<dbReference type="SUPFAM" id="SSF52833">
    <property type="entry name" value="Thioredoxin-like"/>
    <property type="match status" value="1"/>
</dbReference>
<dbReference type="GO" id="GO:0004364">
    <property type="term" value="F:glutathione transferase activity"/>
    <property type="evidence" value="ECO:0007669"/>
    <property type="project" value="TreeGrafter"/>
</dbReference>
<dbReference type="PROSITE" id="PS50405">
    <property type="entry name" value="GST_CTER"/>
    <property type="match status" value="1"/>
</dbReference>
<organism evidence="5">
    <name type="scientific">Lissorhoptrus oryzophilus</name>
    <name type="common">rice water weevil</name>
    <dbReference type="NCBI Taxonomy" id="308863"/>
    <lineage>
        <taxon>Eukaryota</taxon>
        <taxon>Metazoa</taxon>
        <taxon>Ecdysozoa</taxon>
        <taxon>Arthropoda</taxon>
        <taxon>Hexapoda</taxon>
        <taxon>Insecta</taxon>
        <taxon>Pterygota</taxon>
        <taxon>Neoptera</taxon>
        <taxon>Endopterygota</taxon>
        <taxon>Coleoptera</taxon>
        <taxon>Polyphaga</taxon>
        <taxon>Cucujiformia</taxon>
        <taxon>Erirhinidae</taxon>
        <taxon>Erirhininae</taxon>
        <taxon>Lissorhoptrus</taxon>
    </lineage>
</organism>
<dbReference type="InterPro" id="IPR004045">
    <property type="entry name" value="Glutathione_S-Trfase_N"/>
</dbReference>
<dbReference type="InterPro" id="IPR010987">
    <property type="entry name" value="Glutathione-S-Trfase_C-like"/>
</dbReference>
<dbReference type="InterPro" id="IPR040079">
    <property type="entry name" value="Glutathione_S-Trfase"/>
</dbReference>
<dbReference type="SFLD" id="SFLDG00358">
    <property type="entry name" value="Main_(cytGST)"/>
    <property type="match status" value="1"/>
</dbReference>
<keyword evidence="5" id="KW-0808">Transferase</keyword>
<evidence type="ECO:0000256" key="1">
    <source>
        <dbReference type="ARBA" id="ARBA00011738"/>
    </source>
</evidence>
<dbReference type="FunFam" id="1.20.1050.10:FF:000007">
    <property type="entry name" value="Glutathione S-transferase 1-1"/>
    <property type="match status" value="1"/>
</dbReference>
<evidence type="ECO:0000256" key="2">
    <source>
        <dbReference type="RuleBase" id="RU003494"/>
    </source>
</evidence>
<evidence type="ECO:0000313" key="5">
    <source>
        <dbReference type="EMBL" id="AVT42185.1"/>
    </source>
</evidence>
<dbReference type="AlphaFoldDB" id="A0A2R4FXD9"/>
<feature type="domain" description="GST N-terminal" evidence="3">
    <location>
        <begin position="2"/>
        <end position="85"/>
    </location>
</feature>
<dbReference type="SFLD" id="SFLDG01153">
    <property type="entry name" value="Main.4:_Theta-like"/>
    <property type="match status" value="1"/>
</dbReference>
<dbReference type="Pfam" id="PF00043">
    <property type="entry name" value="GST_C"/>
    <property type="match status" value="1"/>
</dbReference>
<name>A0A2R4FXD9_9CUCU</name>
<dbReference type="PROSITE" id="PS50404">
    <property type="entry name" value="GST_NTER"/>
    <property type="match status" value="1"/>
</dbReference>
<dbReference type="EMBL" id="MF034819">
    <property type="protein sequence ID" value="AVT42185.1"/>
    <property type="molecule type" value="mRNA"/>
</dbReference>
<proteinExistence type="evidence at transcript level"/>
<dbReference type="Gene3D" id="1.20.1050.10">
    <property type="match status" value="1"/>
</dbReference>
<dbReference type="PANTHER" id="PTHR43969">
    <property type="entry name" value="GLUTATHIONE S TRANSFERASE D10, ISOFORM A-RELATED"/>
    <property type="match status" value="1"/>
</dbReference>
<dbReference type="InterPro" id="IPR036282">
    <property type="entry name" value="Glutathione-S-Trfase_C_sf"/>
</dbReference>
<comment type="similarity">
    <text evidence="2">Belongs to the GST superfamily.</text>
</comment>
<dbReference type="GO" id="GO:0006749">
    <property type="term" value="P:glutathione metabolic process"/>
    <property type="evidence" value="ECO:0007669"/>
    <property type="project" value="TreeGrafter"/>
</dbReference>
<comment type="subunit">
    <text evidence="1">Homodimer.</text>
</comment>
<evidence type="ECO:0000259" key="3">
    <source>
        <dbReference type="PROSITE" id="PS50404"/>
    </source>
</evidence>
<dbReference type="SFLD" id="SFLDS00019">
    <property type="entry name" value="Glutathione_Transferase_(cytos"/>
    <property type="match status" value="1"/>
</dbReference>
<accession>A0A2R4FXD9</accession>
<dbReference type="SUPFAM" id="SSF47616">
    <property type="entry name" value="GST C-terminal domain-like"/>
    <property type="match status" value="1"/>
</dbReference>
<reference evidence="5" key="1">
    <citation type="submission" date="2017-05" db="EMBL/GenBank/DDBJ databases">
        <authorList>
            <person name="Song R."/>
            <person name="Chenine A.L."/>
            <person name="Ruprecht R.M."/>
        </authorList>
    </citation>
    <scope>NUCLEOTIDE SEQUENCE</scope>
</reference>
<dbReference type="Pfam" id="PF02798">
    <property type="entry name" value="GST_N"/>
    <property type="match status" value="1"/>
</dbReference>